<protein>
    <submittedName>
        <fullName evidence="2">Uncharacterized protein</fullName>
    </submittedName>
</protein>
<reference evidence="3" key="1">
    <citation type="submission" date="2016-05" db="EMBL/GenBank/DDBJ databases">
        <title>Comparative genomics of biotechnologically important yeasts.</title>
        <authorList>
            <consortium name="DOE Joint Genome Institute"/>
            <person name="Riley R."/>
            <person name="Haridas S."/>
            <person name="Wolfe K.H."/>
            <person name="Lopes M.R."/>
            <person name="Hittinger C.T."/>
            <person name="Goker M."/>
            <person name="Salamov A."/>
            <person name="Wisecaver J."/>
            <person name="Long T.M."/>
            <person name="Aerts A.L."/>
            <person name="Barry K."/>
            <person name="Choi C."/>
            <person name="Clum A."/>
            <person name="Coughlan A.Y."/>
            <person name="Deshpande S."/>
            <person name="Douglass A.P."/>
            <person name="Hanson S.J."/>
            <person name="Klenk H.-P."/>
            <person name="Labutti K."/>
            <person name="Lapidus A."/>
            <person name="Lindquist E."/>
            <person name="Lipzen A."/>
            <person name="Meier-Kolthoff J.P."/>
            <person name="Ohm R.A."/>
            <person name="Otillar R.P."/>
            <person name="Pangilinan J."/>
            <person name="Peng Y."/>
            <person name="Rokas A."/>
            <person name="Rosa C.A."/>
            <person name="Scheuner C."/>
            <person name="Sibirny A.A."/>
            <person name="Slot J.C."/>
            <person name="Stielow J.B."/>
            <person name="Sun H."/>
            <person name="Kurtzman C.P."/>
            <person name="Blackwell M."/>
            <person name="Grigoriev I.V."/>
            <person name="Jeffries T.W."/>
        </authorList>
    </citation>
    <scope>NUCLEOTIDE SEQUENCE [LARGE SCALE GENOMIC DNA]</scope>
    <source>
        <strain evidence="3">DSM 1968</strain>
    </source>
</reference>
<evidence type="ECO:0000313" key="3">
    <source>
        <dbReference type="Proteomes" id="UP000095038"/>
    </source>
</evidence>
<dbReference type="EMBL" id="KV454486">
    <property type="protein sequence ID" value="ODV59367.1"/>
    <property type="molecule type" value="Genomic_DNA"/>
</dbReference>
<gene>
    <name evidence="2" type="ORF">ASCRUDRAFT_77111</name>
</gene>
<dbReference type="InParanoid" id="A0A1D2VD22"/>
<dbReference type="RefSeq" id="XP_020045674.1">
    <property type="nucleotide sequence ID" value="XM_020193730.1"/>
</dbReference>
<proteinExistence type="predicted"/>
<keyword evidence="3" id="KW-1185">Reference proteome</keyword>
<name>A0A1D2VD22_9ASCO</name>
<dbReference type="GeneID" id="30967366"/>
<evidence type="ECO:0000313" key="2">
    <source>
        <dbReference type="EMBL" id="ODV59367.1"/>
    </source>
</evidence>
<feature type="region of interest" description="Disordered" evidence="1">
    <location>
        <begin position="1"/>
        <end position="41"/>
    </location>
</feature>
<accession>A0A1D2VD22</accession>
<dbReference type="AlphaFoldDB" id="A0A1D2VD22"/>
<organism evidence="2 3">
    <name type="scientific">Ascoidea rubescens DSM 1968</name>
    <dbReference type="NCBI Taxonomy" id="1344418"/>
    <lineage>
        <taxon>Eukaryota</taxon>
        <taxon>Fungi</taxon>
        <taxon>Dikarya</taxon>
        <taxon>Ascomycota</taxon>
        <taxon>Saccharomycotina</taxon>
        <taxon>Saccharomycetes</taxon>
        <taxon>Ascoideaceae</taxon>
        <taxon>Ascoidea</taxon>
    </lineage>
</organism>
<dbReference type="Proteomes" id="UP000095038">
    <property type="component" value="Unassembled WGS sequence"/>
</dbReference>
<sequence length="155" mass="17161">MSLVDFGSRSSLKSLSQHIGSNQENTKNNNNSDDDDDREIINENSYPKTAPVCLRAPGKSNENVHVTRKDCFNANLVVLGGPDSPVLYSNLTSTKNTEPKYILAGPVSNVFYPNEKITLKKTLRKKLSVPMLGGPSSPSLYDYRNVKSLKDIQKM</sequence>
<feature type="compositionally biased region" description="Polar residues" evidence="1">
    <location>
        <begin position="8"/>
        <end position="27"/>
    </location>
</feature>
<evidence type="ECO:0000256" key="1">
    <source>
        <dbReference type="SAM" id="MobiDB-lite"/>
    </source>
</evidence>